<proteinExistence type="predicted"/>
<feature type="region of interest" description="Disordered" evidence="1">
    <location>
        <begin position="41"/>
        <end position="68"/>
    </location>
</feature>
<evidence type="ECO:0000256" key="1">
    <source>
        <dbReference type="SAM" id="MobiDB-lite"/>
    </source>
</evidence>
<reference evidence="3" key="1">
    <citation type="journal article" date="2010" name="Science">
        <title>Signatures of adaptation to obligate biotrophy in the Hyaloperonospora arabidopsidis genome.</title>
        <authorList>
            <person name="Baxter L."/>
            <person name="Tripathy S."/>
            <person name="Ishaque N."/>
            <person name="Boot N."/>
            <person name="Cabral A."/>
            <person name="Kemen E."/>
            <person name="Thines M."/>
            <person name="Ah-Fong A."/>
            <person name="Anderson R."/>
            <person name="Badejoko W."/>
            <person name="Bittner-Eddy P."/>
            <person name="Boore J.L."/>
            <person name="Chibucos M.C."/>
            <person name="Coates M."/>
            <person name="Dehal P."/>
            <person name="Delehaunty K."/>
            <person name="Dong S."/>
            <person name="Downton P."/>
            <person name="Dumas B."/>
            <person name="Fabro G."/>
            <person name="Fronick C."/>
            <person name="Fuerstenberg S.I."/>
            <person name="Fulton L."/>
            <person name="Gaulin E."/>
            <person name="Govers F."/>
            <person name="Hughes L."/>
            <person name="Humphray S."/>
            <person name="Jiang R.H."/>
            <person name="Judelson H."/>
            <person name="Kamoun S."/>
            <person name="Kyung K."/>
            <person name="Meijer H."/>
            <person name="Minx P."/>
            <person name="Morris P."/>
            <person name="Nelson J."/>
            <person name="Phuntumart V."/>
            <person name="Qutob D."/>
            <person name="Rehmany A."/>
            <person name="Rougon-Cardoso A."/>
            <person name="Ryden P."/>
            <person name="Torto-Alalibo T."/>
            <person name="Studholme D."/>
            <person name="Wang Y."/>
            <person name="Win J."/>
            <person name="Wood J."/>
            <person name="Clifton S.W."/>
            <person name="Rogers J."/>
            <person name="Van den Ackerveken G."/>
            <person name="Jones J.D."/>
            <person name="McDowell J.M."/>
            <person name="Beynon J."/>
            <person name="Tyler B.M."/>
        </authorList>
    </citation>
    <scope>NUCLEOTIDE SEQUENCE [LARGE SCALE GENOMIC DNA]</scope>
    <source>
        <strain evidence="3">Emoy2</strain>
    </source>
</reference>
<organism evidence="2 3">
    <name type="scientific">Hyaloperonospora arabidopsidis (strain Emoy2)</name>
    <name type="common">Downy mildew agent</name>
    <name type="synonym">Peronospora arabidopsidis</name>
    <dbReference type="NCBI Taxonomy" id="559515"/>
    <lineage>
        <taxon>Eukaryota</taxon>
        <taxon>Sar</taxon>
        <taxon>Stramenopiles</taxon>
        <taxon>Oomycota</taxon>
        <taxon>Peronosporomycetes</taxon>
        <taxon>Peronosporales</taxon>
        <taxon>Peronosporaceae</taxon>
        <taxon>Hyaloperonospora</taxon>
    </lineage>
</organism>
<evidence type="ECO:0000313" key="2">
    <source>
        <dbReference type="EnsemblProtists" id="HpaP810355"/>
    </source>
</evidence>
<protein>
    <recommendedName>
        <fullName evidence="4">Protein kinase domain-containing protein</fullName>
    </recommendedName>
</protein>
<feature type="compositionally biased region" description="Low complexity" evidence="1">
    <location>
        <begin position="107"/>
        <end position="119"/>
    </location>
</feature>
<dbReference type="OMA" id="VLEHEET"/>
<dbReference type="EMBL" id="JH597964">
    <property type="status" value="NOT_ANNOTATED_CDS"/>
    <property type="molecule type" value="Genomic_DNA"/>
</dbReference>
<evidence type="ECO:0000313" key="3">
    <source>
        <dbReference type="Proteomes" id="UP000011713"/>
    </source>
</evidence>
<reference evidence="2" key="2">
    <citation type="submission" date="2015-06" db="UniProtKB">
        <authorList>
            <consortium name="EnsemblProtists"/>
        </authorList>
    </citation>
    <scope>IDENTIFICATION</scope>
    <source>
        <strain evidence="2">Emoy2</strain>
    </source>
</reference>
<dbReference type="InParanoid" id="M4BV15"/>
<evidence type="ECO:0008006" key="4">
    <source>
        <dbReference type="Google" id="ProtNLM"/>
    </source>
</evidence>
<feature type="region of interest" description="Disordered" evidence="1">
    <location>
        <begin position="100"/>
        <end position="119"/>
    </location>
</feature>
<dbReference type="AlphaFoldDB" id="M4BV15"/>
<accession>M4BV15</accession>
<sequence>MSSSKTETSPKAAGNKNTILESVKTWTFAQLLASSFAKASLENEDEDPVAVPGERTLENDGRSEGVVESNDWDCSYSCLQPVASTRTTSSSMEGPHITDWDCPYNRPKPAASRPRMSASSSSSTLLLDAELGHSIDELLDHDETADERTEEEVTVCRDPTRHVFDIVRIIGSGTYGTVLLCRLQGGRRATYRAPTRMQGRSSGVIQKRRGVCCVATDVGAGLYGTPTLSSRCSILFLENIE</sequence>
<dbReference type="HOGENOM" id="CLU_1153575_0_0_1"/>
<name>M4BV15_HYAAE</name>
<feature type="compositionally biased region" description="Basic and acidic residues" evidence="1">
    <location>
        <begin position="55"/>
        <end position="65"/>
    </location>
</feature>
<keyword evidence="3" id="KW-1185">Reference proteome</keyword>
<dbReference type="Proteomes" id="UP000011713">
    <property type="component" value="Unassembled WGS sequence"/>
</dbReference>
<dbReference type="EnsemblProtists" id="HpaT810355">
    <property type="protein sequence ID" value="HpaP810355"/>
    <property type="gene ID" value="HpaG810355"/>
</dbReference>
<dbReference type="VEuPathDB" id="FungiDB:HpaG810355"/>
<dbReference type="eggNOG" id="KOG0696">
    <property type="taxonomic scope" value="Eukaryota"/>
</dbReference>